<comment type="function">
    <text evidence="13">Microtubule inner protein (MIP) part of the dynein-decorated doublet microtubules (DMTs) in cilia axoneme, which is required for motile cilia beating. May play a role in the control of meiotic division and germ cell differentiation through regulation of pairing and recombination during meiosis. Required for sperm flagella assembly. May play a role in the assembly and function of the outer dynein arm-docking complex (ODA-DC). ODA-DC mediates outer dynein arms (ODA) binding onto the axonemal doublet microtubules.</text>
</comment>
<dbReference type="GO" id="GO:0031514">
    <property type="term" value="C:motile cilium"/>
    <property type="evidence" value="ECO:0007669"/>
    <property type="project" value="TreeGrafter"/>
</dbReference>
<feature type="coiled-coil region" evidence="14">
    <location>
        <begin position="74"/>
        <end position="112"/>
    </location>
</feature>
<feature type="coiled-coil region" evidence="14">
    <location>
        <begin position="228"/>
        <end position="283"/>
    </location>
</feature>
<comment type="subcellular location">
    <subcellularLocation>
        <location evidence="2">Cytoplasm</location>
        <location evidence="2">Cytoskeleton</location>
        <location evidence="2">Flagellum axoneme</location>
    </subcellularLocation>
    <subcellularLocation>
        <location evidence="1">Nucleus</location>
    </subcellularLocation>
</comment>
<feature type="domain" description="Trichohyalin-plectin-homology" evidence="15">
    <location>
        <begin position="78"/>
        <end position="275"/>
    </location>
</feature>
<evidence type="ECO:0000256" key="9">
    <source>
        <dbReference type="ARBA" id="ARBA00023212"/>
    </source>
</evidence>
<dbReference type="Pfam" id="PF13868">
    <property type="entry name" value="TPH"/>
    <property type="match status" value="1"/>
</dbReference>
<organism evidence="16 17">
    <name type="scientific">Pelobates cultripes</name>
    <name type="common">Western spadefoot toad</name>
    <dbReference type="NCBI Taxonomy" id="61616"/>
    <lineage>
        <taxon>Eukaryota</taxon>
        <taxon>Metazoa</taxon>
        <taxon>Chordata</taxon>
        <taxon>Craniata</taxon>
        <taxon>Vertebrata</taxon>
        <taxon>Euteleostomi</taxon>
        <taxon>Amphibia</taxon>
        <taxon>Batrachia</taxon>
        <taxon>Anura</taxon>
        <taxon>Pelobatoidea</taxon>
        <taxon>Pelobatidae</taxon>
        <taxon>Pelobates</taxon>
    </lineage>
</organism>
<proteinExistence type="inferred from homology"/>
<evidence type="ECO:0000256" key="13">
    <source>
        <dbReference type="ARBA" id="ARBA00046114"/>
    </source>
</evidence>
<evidence type="ECO:0000256" key="8">
    <source>
        <dbReference type="ARBA" id="ARBA00023069"/>
    </source>
</evidence>
<evidence type="ECO:0000256" key="4">
    <source>
        <dbReference type="ARBA" id="ARBA00014813"/>
    </source>
</evidence>
<evidence type="ECO:0000256" key="5">
    <source>
        <dbReference type="ARBA" id="ARBA00022490"/>
    </source>
</evidence>
<gene>
    <name evidence="16" type="ORF">PECUL_23A007148</name>
</gene>
<keyword evidence="5" id="KW-0963">Cytoplasm</keyword>
<dbReference type="EMBL" id="OW240914">
    <property type="protein sequence ID" value="CAH2273864.1"/>
    <property type="molecule type" value="Genomic_DNA"/>
</dbReference>
<reference evidence="16" key="1">
    <citation type="submission" date="2022-03" db="EMBL/GenBank/DDBJ databases">
        <authorList>
            <person name="Alioto T."/>
            <person name="Alioto T."/>
            <person name="Gomez Garrido J."/>
        </authorList>
    </citation>
    <scope>NUCLEOTIDE SEQUENCE</scope>
</reference>
<keyword evidence="17" id="KW-1185">Reference proteome</keyword>
<keyword evidence="12" id="KW-0966">Cell projection</keyword>
<evidence type="ECO:0000256" key="14">
    <source>
        <dbReference type="SAM" id="Coils"/>
    </source>
</evidence>
<evidence type="ECO:0000313" key="17">
    <source>
        <dbReference type="Proteomes" id="UP001295444"/>
    </source>
</evidence>
<dbReference type="PANTHER" id="PTHR19265">
    <property type="entry name" value="MEIOSIS-SPECIFIC NUCLEAR STRUCTURAL PROTEIN 1"/>
    <property type="match status" value="1"/>
</dbReference>
<keyword evidence="9" id="KW-0206">Cytoskeleton</keyword>
<evidence type="ECO:0000256" key="1">
    <source>
        <dbReference type="ARBA" id="ARBA00004123"/>
    </source>
</evidence>
<evidence type="ECO:0000256" key="10">
    <source>
        <dbReference type="ARBA" id="ARBA00023242"/>
    </source>
</evidence>
<dbReference type="GO" id="GO:0005634">
    <property type="term" value="C:nucleus"/>
    <property type="evidence" value="ECO:0007669"/>
    <property type="project" value="UniProtKB-SubCell"/>
</dbReference>
<keyword evidence="7 14" id="KW-0175">Coiled coil</keyword>
<keyword evidence="8" id="KW-0969">Cilium</keyword>
<protein>
    <recommendedName>
        <fullName evidence="4">Meiosis-specific nuclear structural protein 1</fullName>
    </recommendedName>
</protein>
<keyword evidence="10" id="KW-0539">Nucleus</keyword>
<name>A0AAD1VUI9_PELCU</name>
<dbReference type="GO" id="GO:0051321">
    <property type="term" value="P:meiotic cell cycle"/>
    <property type="evidence" value="ECO:0007669"/>
    <property type="project" value="UniProtKB-KW"/>
</dbReference>
<keyword evidence="11" id="KW-0469">Meiosis</keyword>
<evidence type="ECO:0000256" key="3">
    <source>
        <dbReference type="ARBA" id="ARBA00009158"/>
    </source>
</evidence>
<keyword evidence="6" id="KW-0282">Flagellum</keyword>
<accession>A0AAD1VUI9</accession>
<dbReference type="Proteomes" id="UP001295444">
    <property type="component" value="Chromosome 03"/>
</dbReference>
<comment type="similarity">
    <text evidence="3">Belongs to the MNS1 family.</text>
</comment>
<evidence type="ECO:0000313" key="16">
    <source>
        <dbReference type="EMBL" id="CAH2273864.1"/>
    </source>
</evidence>
<dbReference type="AlphaFoldDB" id="A0AAD1VUI9"/>
<evidence type="ECO:0000256" key="7">
    <source>
        <dbReference type="ARBA" id="ARBA00023054"/>
    </source>
</evidence>
<sequence>MRELQQKVKERAAQLAEKELKPKITTAEEKKLKEQKLEQEQRAAWELAKINHKKLQDEKTKQRIQADCHLIDELKEKLKERAAHVAEKEHLKHEITNKYSEIAQKMKEENKRASAKELLKETRSYPGKLLYQYELQRQLEEKELKKQDVYEEFLREKLLVDEIVRKIYEEDLMERQQKLQKMNATKRYIEEFKEQQITWRKMESEKMEEENHKILAFAMANVRDRNSKKALQEMLANHIQREQQQREKLEKMYEELYVEEQAVEARQRDIEQELQDMHEEERREALRRAIVEEERQKLLKQHAATLFGYLPLGIFKYDSSLDTYDEELCKTFQERRAAMFPEQCWES</sequence>
<evidence type="ECO:0000259" key="15">
    <source>
        <dbReference type="Pfam" id="PF13868"/>
    </source>
</evidence>
<evidence type="ECO:0000256" key="2">
    <source>
        <dbReference type="ARBA" id="ARBA00004611"/>
    </source>
</evidence>
<evidence type="ECO:0000256" key="6">
    <source>
        <dbReference type="ARBA" id="ARBA00022846"/>
    </source>
</evidence>
<evidence type="ECO:0000256" key="11">
    <source>
        <dbReference type="ARBA" id="ARBA00023254"/>
    </source>
</evidence>
<evidence type="ECO:0000256" key="12">
    <source>
        <dbReference type="ARBA" id="ARBA00023273"/>
    </source>
</evidence>
<dbReference type="GO" id="GO:0044782">
    <property type="term" value="P:cilium organization"/>
    <property type="evidence" value="ECO:0007669"/>
    <property type="project" value="TreeGrafter"/>
</dbReference>
<dbReference type="PANTHER" id="PTHR19265:SF0">
    <property type="entry name" value="MEIOSIS-SPECIFIC NUCLEAR STRUCTURAL PROTEIN 1"/>
    <property type="match status" value="1"/>
</dbReference>
<dbReference type="InterPro" id="IPR026504">
    <property type="entry name" value="MNS1"/>
</dbReference>
<dbReference type="InterPro" id="IPR043597">
    <property type="entry name" value="TPH_dom"/>
</dbReference>